<dbReference type="EMBL" id="LN734822">
    <property type="protein sequence ID" value="CEL24653.1"/>
    <property type="molecule type" value="Genomic_DNA"/>
</dbReference>
<sequence>MKILQTPIRFYPFIGGVENYVYYLSQELVKKGHQVRVLCANEPPSSREETIEGIQVKRINYLGKLANTNLTPGLPYALSKENFDVIHTHIPTPWSADWSYMASKFKNKPLIVTYHNDIIGNGAAHHIAKLYNSTALKLLLNHASKIIITQPDYLQSSPYLKRYEDKIEVIPNGVDVRKFKPLNLTKEAHSLFFLSLLDEFHQYKGLDYLLKSLKIVKEEVNDVKLVVGGEGKLLDYYQKMAKDLGLENNVEFHGFIPHEKIVEYYNKCRAFVLPSISSKQEGFGIVALEALACETPVISTDIVGVSDDLKEVNAGIIIPPRDVEKLAQAIVDLLTNQELSEKMGIRGRKLVQEKYTWLKIAEMAENLYERVL</sequence>
<evidence type="ECO:0000259" key="1">
    <source>
        <dbReference type="Pfam" id="PF00534"/>
    </source>
</evidence>
<dbReference type="PANTHER" id="PTHR12526">
    <property type="entry name" value="GLYCOSYLTRANSFERASE"/>
    <property type="match status" value="1"/>
</dbReference>
<proteinExistence type="predicted"/>
<dbReference type="GO" id="GO:0016757">
    <property type="term" value="F:glycosyltransferase activity"/>
    <property type="evidence" value="ECO:0007669"/>
    <property type="project" value="InterPro"/>
</dbReference>
<accession>A0A089ZHZ1</accession>
<dbReference type="AlphaFoldDB" id="A0A089ZHZ1"/>
<dbReference type="Pfam" id="PF00534">
    <property type="entry name" value="Glycos_transf_1"/>
    <property type="match status" value="1"/>
</dbReference>
<evidence type="ECO:0000313" key="5">
    <source>
        <dbReference type="Proteomes" id="UP000029661"/>
    </source>
</evidence>
<dbReference type="Proteomes" id="UP000062768">
    <property type="component" value="Chromosome I"/>
</dbReference>
<dbReference type="Pfam" id="PF13439">
    <property type="entry name" value="Glyco_transf_4"/>
    <property type="match status" value="1"/>
</dbReference>
<dbReference type="CDD" id="cd03801">
    <property type="entry name" value="GT4_PimA-like"/>
    <property type="match status" value="1"/>
</dbReference>
<keyword evidence="6" id="KW-1185">Reference proteome</keyword>
<dbReference type="Proteomes" id="UP000029661">
    <property type="component" value="Chromosome"/>
</dbReference>
<dbReference type="InterPro" id="IPR028098">
    <property type="entry name" value="Glyco_trans_4-like_N"/>
</dbReference>
<feature type="domain" description="Glycosyltransferase subfamily 4-like N-terminal" evidence="2">
    <location>
        <begin position="14"/>
        <end position="177"/>
    </location>
</feature>
<dbReference type="SUPFAM" id="SSF53756">
    <property type="entry name" value="UDP-Glycosyltransferase/glycogen phosphorylase"/>
    <property type="match status" value="1"/>
</dbReference>
<dbReference type="GeneID" id="26739265"/>
<protein>
    <submittedName>
        <fullName evidence="3">Glycosyl transferase GT4 family</fullName>
    </submittedName>
    <submittedName>
        <fullName evidence="4">Group 1 glycosyl transferase</fullName>
    </submittedName>
</protein>
<feature type="domain" description="Glycosyl transferase family 1" evidence="1">
    <location>
        <begin position="199"/>
        <end position="349"/>
    </location>
</feature>
<evidence type="ECO:0000259" key="2">
    <source>
        <dbReference type="Pfam" id="PF13439"/>
    </source>
</evidence>
<gene>
    <name evidence="3" type="ORF">BRM9_1298</name>
    <name evidence="4" type="ORF">MB9_1014</name>
</gene>
<dbReference type="PATRIC" id="fig|2162.10.peg.1059"/>
<evidence type="ECO:0000313" key="6">
    <source>
        <dbReference type="Proteomes" id="UP000062768"/>
    </source>
</evidence>
<organism evidence="3 5">
    <name type="scientific">Methanobacterium formicicum</name>
    <dbReference type="NCBI Taxonomy" id="2162"/>
    <lineage>
        <taxon>Archaea</taxon>
        <taxon>Methanobacteriati</taxon>
        <taxon>Methanobacteriota</taxon>
        <taxon>Methanomada group</taxon>
        <taxon>Methanobacteria</taxon>
        <taxon>Methanobacteriales</taxon>
        <taxon>Methanobacteriaceae</taxon>
        <taxon>Methanobacterium</taxon>
    </lineage>
</organism>
<keyword evidence="3" id="KW-0808">Transferase</keyword>
<dbReference type="Gene3D" id="3.40.50.2000">
    <property type="entry name" value="Glycogen Phosphorylase B"/>
    <property type="match status" value="2"/>
</dbReference>
<dbReference type="KEGG" id="mfc:BRM9_1298"/>
<dbReference type="STRING" id="2162.BRM9_1298"/>
<reference evidence="3" key="1">
    <citation type="submission" date="2013-12" db="EMBL/GenBank/DDBJ databases">
        <title>The complete genome sequence of Methanobacterium sp. BRM9.</title>
        <authorList>
            <consortium name="Pastoral Greenhouse Gas Research Consortium"/>
            <person name="Kelly W.J."/>
            <person name="Leahy S.C."/>
            <person name="Perry R."/>
            <person name="Li D."/>
            <person name="Altermann E."/>
            <person name="Lambie S.C."/>
            <person name="Attwood G.T."/>
        </authorList>
    </citation>
    <scope>NUCLEOTIDE SEQUENCE [LARGE SCALE GENOMIC DNA]</scope>
    <source>
        <strain evidence="3">BRM9</strain>
    </source>
</reference>
<dbReference type="OrthoDB" id="132546at2157"/>
<name>A0A089ZHZ1_METFO</name>
<evidence type="ECO:0000313" key="3">
    <source>
        <dbReference type="EMBL" id="AIS32113.1"/>
    </source>
</evidence>
<dbReference type="EMBL" id="CP006933">
    <property type="protein sequence ID" value="AIS32113.1"/>
    <property type="molecule type" value="Genomic_DNA"/>
</dbReference>
<dbReference type="RefSeq" id="WP_048085196.1">
    <property type="nucleotide sequence ID" value="NZ_CP006933.1"/>
</dbReference>
<dbReference type="InterPro" id="IPR001296">
    <property type="entry name" value="Glyco_trans_1"/>
</dbReference>
<reference evidence="4" key="2">
    <citation type="submission" date="2014-09" db="EMBL/GenBank/DDBJ databases">
        <authorList>
            <person name="Bishop-Lilly K.A."/>
            <person name="Broomall S.M."/>
            <person name="Chain P.S."/>
            <person name="Chertkov O."/>
            <person name="Coyne S.R."/>
            <person name="Daligault H.E."/>
            <person name="Davenport K.W."/>
            <person name="Erkkila T."/>
            <person name="Frey K.G."/>
            <person name="Gibbons H.S."/>
            <person name="Gu W."/>
            <person name="Jaissle J."/>
            <person name="Johnson S.L."/>
            <person name="Koroleva G.I."/>
            <person name="Ladner J.T."/>
            <person name="Lo C.-C."/>
            <person name="Minogue T.D."/>
            <person name="Munk C."/>
            <person name="Palacios G.F."/>
            <person name="Redden C.L."/>
            <person name="Rosenzweig C.N."/>
            <person name="Scholz M.B."/>
            <person name="Teshima H."/>
            <person name="Xu Y."/>
        </authorList>
    </citation>
    <scope>NUCLEOTIDE SEQUENCE</scope>
    <source>
        <strain evidence="4">Mb9</strain>
    </source>
</reference>
<evidence type="ECO:0000313" key="4">
    <source>
        <dbReference type="EMBL" id="CEL24653.1"/>
    </source>
</evidence>